<protein>
    <submittedName>
        <fullName evidence="7">Sigma 54-interacting transcriptional regulator</fullName>
    </submittedName>
</protein>
<reference evidence="7" key="1">
    <citation type="submission" date="2022-12" db="EMBL/GenBank/DDBJ databases">
        <authorList>
            <person name="Wang J."/>
        </authorList>
    </citation>
    <scope>NUCLEOTIDE SEQUENCE</scope>
    <source>
        <strain evidence="7">HY-42-06</strain>
    </source>
</reference>
<dbReference type="PROSITE" id="PS00675">
    <property type="entry name" value="SIGMA54_INTERACT_1"/>
    <property type="match status" value="1"/>
</dbReference>
<dbReference type="InterPro" id="IPR058031">
    <property type="entry name" value="AAA_lid_NorR"/>
</dbReference>
<dbReference type="Pfam" id="PF02954">
    <property type="entry name" value="HTH_8"/>
    <property type="match status" value="1"/>
</dbReference>
<evidence type="ECO:0000256" key="3">
    <source>
        <dbReference type="ARBA" id="ARBA00023015"/>
    </source>
</evidence>
<evidence type="ECO:0000259" key="6">
    <source>
        <dbReference type="PROSITE" id="PS50112"/>
    </source>
</evidence>
<evidence type="ECO:0000256" key="2">
    <source>
        <dbReference type="ARBA" id="ARBA00022840"/>
    </source>
</evidence>
<dbReference type="RefSeq" id="WP_268051076.1">
    <property type="nucleotide sequence ID" value="NZ_JAPQES010000006.1"/>
</dbReference>
<dbReference type="CDD" id="cd00009">
    <property type="entry name" value="AAA"/>
    <property type="match status" value="1"/>
</dbReference>
<feature type="domain" description="Sigma-54 factor interaction" evidence="5">
    <location>
        <begin position="152"/>
        <end position="381"/>
    </location>
</feature>
<dbReference type="InterPro" id="IPR009057">
    <property type="entry name" value="Homeodomain-like_sf"/>
</dbReference>
<dbReference type="PANTHER" id="PTHR32071">
    <property type="entry name" value="TRANSCRIPTIONAL REGULATORY PROTEIN"/>
    <property type="match status" value="1"/>
</dbReference>
<keyword evidence="8" id="KW-1185">Reference proteome</keyword>
<dbReference type="PANTHER" id="PTHR32071:SF57">
    <property type="entry name" value="C4-DICARBOXYLATE TRANSPORT TRANSCRIPTIONAL REGULATORY PROTEIN DCTD"/>
    <property type="match status" value="1"/>
</dbReference>
<evidence type="ECO:0000313" key="8">
    <source>
        <dbReference type="Proteomes" id="UP001079657"/>
    </source>
</evidence>
<dbReference type="Pfam" id="PF13426">
    <property type="entry name" value="PAS_9"/>
    <property type="match status" value="1"/>
</dbReference>
<feature type="domain" description="PAS" evidence="6">
    <location>
        <begin position="27"/>
        <end position="55"/>
    </location>
</feature>
<evidence type="ECO:0000256" key="1">
    <source>
        <dbReference type="ARBA" id="ARBA00022741"/>
    </source>
</evidence>
<keyword evidence="4" id="KW-0804">Transcription</keyword>
<dbReference type="InterPro" id="IPR025943">
    <property type="entry name" value="Sigma_54_int_dom_ATP-bd_2"/>
</dbReference>
<organism evidence="7 8">
    <name type="scientific">Clostridium ganghwense</name>
    <dbReference type="NCBI Taxonomy" id="312089"/>
    <lineage>
        <taxon>Bacteria</taxon>
        <taxon>Bacillati</taxon>
        <taxon>Bacillota</taxon>
        <taxon>Clostridia</taxon>
        <taxon>Eubacteriales</taxon>
        <taxon>Clostridiaceae</taxon>
        <taxon>Clostridium</taxon>
    </lineage>
</organism>
<keyword evidence="1" id="KW-0547">Nucleotide-binding</keyword>
<dbReference type="InterPro" id="IPR000014">
    <property type="entry name" value="PAS"/>
</dbReference>
<proteinExistence type="predicted"/>
<dbReference type="SUPFAM" id="SSF55785">
    <property type="entry name" value="PYP-like sensor domain (PAS domain)"/>
    <property type="match status" value="1"/>
</dbReference>
<evidence type="ECO:0000313" key="7">
    <source>
        <dbReference type="EMBL" id="MCY6372145.1"/>
    </source>
</evidence>
<dbReference type="PROSITE" id="PS50112">
    <property type="entry name" value="PAS"/>
    <property type="match status" value="1"/>
</dbReference>
<dbReference type="PRINTS" id="PR01590">
    <property type="entry name" value="HTHFIS"/>
</dbReference>
<evidence type="ECO:0000256" key="4">
    <source>
        <dbReference type="ARBA" id="ARBA00023163"/>
    </source>
</evidence>
<dbReference type="Pfam" id="PF00158">
    <property type="entry name" value="Sigma54_activat"/>
    <property type="match status" value="1"/>
</dbReference>
<dbReference type="SUPFAM" id="SSF46689">
    <property type="entry name" value="Homeodomain-like"/>
    <property type="match status" value="1"/>
</dbReference>
<dbReference type="InterPro" id="IPR002078">
    <property type="entry name" value="Sigma_54_int"/>
</dbReference>
<dbReference type="InterPro" id="IPR027417">
    <property type="entry name" value="P-loop_NTPase"/>
</dbReference>
<dbReference type="Gene3D" id="1.10.10.60">
    <property type="entry name" value="Homeodomain-like"/>
    <property type="match status" value="1"/>
</dbReference>
<keyword evidence="2" id="KW-0067">ATP-binding</keyword>
<dbReference type="InterPro" id="IPR003593">
    <property type="entry name" value="AAA+_ATPase"/>
</dbReference>
<sequence>MAHFFCCKEFYDFCQDVFGKLPIPIDVLDKDGRLIYINDAFADFLEKSKEEMLGKVVSDVDSNTRFIETLRGKQAEIAWKHKFRNGKEAIVHRIPILDDDGKVTGGFGMVLFEDISKLQEVMDKCNVLDRELRMYKNTIAKLNCAKYNLSSIIGISKTITDCKNKVKKIAKVNLNVLITGESGVGKELFAHSIHNASNRRDEPFVSINCSAIPENLIEAELFGYEDGAFTGAKKGGNIGKFQLANGGTIFLDEIGEMPMHMQAKLLRVLQEREVQPIGSRTQVKLNVRVICATHKNIEEMVEKGEFREDLYYRLNVLTLEVPGLRERKDDIPKLVEKFLANFYKQTGIYRCIPQSVINIFYNYDWHGNVRELKNIVEKACVNAEEVNVSINDLPPYMIKKSTLNVNIANKTSNASGLKEILDSVEKEIIMNTLKECNHNKSEVAKKLSITRTSLYRKIEEYGL</sequence>
<dbReference type="SMART" id="SM00382">
    <property type="entry name" value="AAA"/>
    <property type="match status" value="1"/>
</dbReference>
<dbReference type="CDD" id="cd00130">
    <property type="entry name" value="PAS"/>
    <property type="match status" value="1"/>
</dbReference>
<dbReference type="PROSITE" id="PS00676">
    <property type="entry name" value="SIGMA54_INTERACT_2"/>
    <property type="match status" value="1"/>
</dbReference>
<dbReference type="Gene3D" id="3.30.450.20">
    <property type="entry name" value="PAS domain"/>
    <property type="match status" value="1"/>
</dbReference>
<dbReference type="Pfam" id="PF25601">
    <property type="entry name" value="AAA_lid_14"/>
    <property type="match status" value="1"/>
</dbReference>
<comment type="caution">
    <text evidence="7">The sequence shown here is derived from an EMBL/GenBank/DDBJ whole genome shotgun (WGS) entry which is preliminary data.</text>
</comment>
<dbReference type="Gene3D" id="3.40.50.300">
    <property type="entry name" value="P-loop containing nucleotide triphosphate hydrolases"/>
    <property type="match status" value="1"/>
</dbReference>
<dbReference type="Proteomes" id="UP001079657">
    <property type="component" value="Unassembled WGS sequence"/>
</dbReference>
<dbReference type="PROSITE" id="PS50045">
    <property type="entry name" value="SIGMA54_INTERACT_4"/>
    <property type="match status" value="1"/>
</dbReference>
<gene>
    <name evidence="7" type="ORF">OXH55_16060</name>
</gene>
<dbReference type="InterPro" id="IPR025662">
    <property type="entry name" value="Sigma_54_int_dom_ATP-bd_1"/>
</dbReference>
<evidence type="ECO:0000259" key="5">
    <source>
        <dbReference type="PROSITE" id="PS50045"/>
    </source>
</evidence>
<accession>A0ABT4CSU4</accession>
<dbReference type="SUPFAM" id="SSF52540">
    <property type="entry name" value="P-loop containing nucleoside triphosphate hydrolases"/>
    <property type="match status" value="1"/>
</dbReference>
<dbReference type="Gene3D" id="1.10.8.60">
    <property type="match status" value="1"/>
</dbReference>
<dbReference type="InterPro" id="IPR035965">
    <property type="entry name" value="PAS-like_dom_sf"/>
</dbReference>
<name>A0ABT4CSU4_9CLOT</name>
<keyword evidence="3" id="KW-0805">Transcription regulation</keyword>
<dbReference type="EMBL" id="JAPQES010000006">
    <property type="protein sequence ID" value="MCY6372145.1"/>
    <property type="molecule type" value="Genomic_DNA"/>
</dbReference>
<dbReference type="InterPro" id="IPR002197">
    <property type="entry name" value="HTH_Fis"/>
</dbReference>